<dbReference type="EMBL" id="JAJAGO010000005">
    <property type="protein sequence ID" value="MCT2590895.1"/>
    <property type="molecule type" value="Genomic_DNA"/>
</dbReference>
<dbReference type="RefSeq" id="WP_260218202.1">
    <property type="nucleotide sequence ID" value="NZ_JAJAGO010000005.1"/>
</dbReference>
<dbReference type="Pfam" id="PF08002">
    <property type="entry name" value="DUF1697"/>
    <property type="match status" value="1"/>
</dbReference>
<sequence>MTTYAALLRGINVGGHRKIPMADLRELMKALGWTDVRTYLQSGNAVFTTSHPEPGPLLERAIAERFGFEVRCLVRTSAELRAVAEACPYPAAELDPAKLLVLFLEEAPEPDHFAAVDPASVAPDTFRHIGRAVYCYFPDGMGRSKLPDALLTVPPRLTATGRNWRTVTKLIELTV</sequence>
<keyword evidence="2" id="KW-1185">Reference proteome</keyword>
<dbReference type="InterPro" id="IPR012545">
    <property type="entry name" value="DUF1697"/>
</dbReference>
<evidence type="ECO:0000313" key="2">
    <source>
        <dbReference type="Proteomes" id="UP001156389"/>
    </source>
</evidence>
<reference evidence="1 2" key="1">
    <citation type="submission" date="2021-10" db="EMBL/GenBank/DDBJ databases">
        <title>Streptomyces gossypii sp. nov., isolated from soil collected from cotton field.</title>
        <authorList>
            <person name="Ge X."/>
            <person name="Chen X."/>
            <person name="Liu W."/>
        </authorList>
    </citation>
    <scope>NUCLEOTIDE SEQUENCE [LARGE SCALE GENOMIC DNA]</scope>
    <source>
        <strain evidence="1 2">N2-109</strain>
    </source>
</reference>
<evidence type="ECO:0000313" key="1">
    <source>
        <dbReference type="EMBL" id="MCT2590895.1"/>
    </source>
</evidence>
<gene>
    <name evidence="1" type="ORF">LHJ74_13405</name>
</gene>
<proteinExistence type="predicted"/>
<dbReference type="Gene3D" id="3.30.70.1280">
    <property type="entry name" value="SP0830-like domains"/>
    <property type="match status" value="1"/>
</dbReference>
<dbReference type="SUPFAM" id="SSF160379">
    <property type="entry name" value="SP0830-like"/>
    <property type="match status" value="1"/>
</dbReference>
<accession>A0ABT2JSP2</accession>
<dbReference type="Proteomes" id="UP001156389">
    <property type="component" value="Unassembled WGS sequence"/>
</dbReference>
<protein>
    <submittedName>
        <fullName evidence="1">DUF1697 domain-containing protein</fullName>
    </submittedName>
</protein>
<name>A0ABT2JSP2_9ACTN</name>
<dbReference type="PANTHER" id="PTHR36439:SF1">
    <property type="entry name" value="DUF1697 DOMAIN-CONTAINING PROTEIN"/>
    <property type="match status" value="1"/>
</dbReference>
<dbReference type="PIRSF" id="PIRSF008502">
    <property type="entry name" value="UCP008502"/>
    <property type="match status" value="1"/>
</dbReference>
<dbReference type="PANTHER" id="PTHR36439">
    <property type="entry name" value="BLL4334 PROTEIN"/>
    <property type="match status" value="1"/>
</dbReference>
<organism evidence="1 2">
    <name type="scientific">Streptomyces gossypii</name>
    <dbReference type="NCBI Taxonomy" id="2883101"/>
    <lineage>
        <taxon>Bacteria</taxon>
        <taxon>Bacillati</taxon>
        <taxon>Actinomycetota</taxon>
        <taxon>Actinomycetes</taxon>
        <taxon>Kitasatosporales</taxon>
        <taxon>Streptomycetaceae</taxon>
        <taxon>Streptomyces</taxon>
    </lineage>
</organism>
<comment type="caution">
    <text evidence="1">The sequence shown here is derived from an EMBL/GenBank/DDBJ whole genome shotgun (WGS) entry which is preliminary data.</text>
</comment>